<reference evidence="1" key="1">
    <citation type="submission" date="2014-06" db="EMBL/GenBank/DDBJ databases">
        <authorList>
            <person name="Urmite Genomes Urmite Genomes"/>
        </authorList>
    </citation>
    <scope>NUCLEOTIDE SEQUENCE</scope>
</reference>
<dbReference type="InterPro" id="IPR012338">
    <property type="entry name" value="Beta-lactam/transpept-like"/>
</dbReference>
<dbReference type="EMBL" id="LK931337">
    <property type="protein sequence ID" value="CDZ86647.1"/>
    <property type="molecule type" value="Genomic_DNA"/>
</dbReference>
<protein>
    <submittedName>
        <fullName evidence="1">Glutaminase</fullName>
    </submittedName>
</protein>
<proteinExistence type="predicted"/>
<sequence length="60" mass="6596">MKTSIFGVSLLFSAITRILEQAYQKFKGNHDGNVTNYIPALVSYSPNNFAITVATVDSIK</sequence>
<name>A0A078LMS3_CITKO</name>
<dbReference type="Gene3D" id="3.40.710.10">
    <property type="entry name" value="DD-peptidase/beta-lactamase superfamily"/>
    <property type="match status" value="1"/>
</dbReference>
<accession>A0A078LMS3</accession>
<organism evidence="1">
    <name type="scientific">Citrobacter koseri</name>
    <name type="common">Citrobacter diversus</name>
    <dbReference type="NCBI Taxonomy" id="545"/>
    <lineage>
        <taxon>Bacteria</taxon>
        <taxon>Pseudomonadati</taxon>
        <taxon>Pseudomonadota</taxon>
        <taxon>Gammaproteobacteria</taxon>
        <taxon>Enterobacterales</taxon>
        <taxon>Enterobacteriaceae</taxon>
        <taxon>Citrobacter</taxon>
    </lineage>
</organism>
<dbReference type="SUPFAM" id="SSF56601">
    <property type="entry name" value="beta-lactamase/transpeptidase-like"/>
    <property type="match status" value="1"/>
</dbReference>
<evidence type="ECO:0000313" key="1">
    <source>
        <dbReference type="EMBL" id="CDZ86647.1"/>
    </source>
</evidence>
<dbReference type="AlphaFoldDB" id="A0A078LMS3"/>
<gene>
    <name evidence="1" type="ORF">BN1086_04899</name>
</gene>
<dbReference type="PATRIC" id="fig|545.12.peg.4935"/>